<keyword evidence="7" id="KW-0808">Transferase</keyword>
<dbReference type="PROSITE" id="PS00108">
    <property type="entry name" value="PROTEIN_KINASE_ST"/>
    <property type="match status" value="1"/>
</dbReference>
<accession>A0A1Y2HWB1</accession>
<evidence type="ECO:0000259" key="6">
    <source>
        <dbReference type="PROSITE" id="PS50011"/>
    </source>
</evidence>
<reference evidence="7 8" key="1">
    <citation type="submission" date="2016-07" db="EMBL/GenBank/DDBJ databases">
        <title>Pervasive Adenine N6-methylation of Active Genes in Fungi.</title>
        <authorList>
            <consortium name="DOE Joint Genome Institute"/>
            <person name="Mondo S.J."/>
            <person name="Dannebaum R.O."/>
            <person name="Kuo R.C."/>
            <person name="Labutti K."/>
            <person name="Haridas S."/>
            <person name="Kuo A."/>
            <person name="Salamov A."/>
            <person name="Ahrendt S.R."/>
            <person name="Lipzen A."/>
            <person name="Sullivan W."/>
            <person name="Andreopoulos W.B."/>
            <person name="Clum A."/>
            <person name="Lindquist E."/>
            <person name="Daum C."/>
            <person name="Ramamoorthy G.K."/>
            <person name="Gryganskyi A."/>
            <person name="Culley D."/>
            <person name="Magnuson J.K."/>
            <person name="James T.Y."/>
            <person name="O'Malley M.A."/>
            <person name="Stajich J.E."/>
            <person name="Spatafora J.W."/>
            <person name="Visel A."/>
            <person name="Grigoriev I.V."/>
        </authorList>
    </citation>
    <scope>NUCLEOTIDE SEQUENCE [LARGE SCALE GENOMIC DNA]</scope>
    <source>
        <strain evidence="7 8">PL171</strain>
    </source>
</reference>
<dbReference type="PANTHER" id="PTHR24347">
    <property type="entry name" value="SERINE/THREONINE-PROTEIN KINASE"/>
    <property type="match status" value="1"/>
</dbReference>
<comment type="caution">
    <text evidence="7">The sequence shown here is derived from an EMBL/GenBank/DDBJ whole genome shotgun (WGS) entry which is preliminary data.</text>
</comment>
<feature type="binding site" evidence="3">
    <location>
        <position position="128"/>
    </location>
    <ligand>
        <name>ATP</name>
        <dbReference type="ChEBI" id="CHEBI:30616"/>
    </ligand>
</feature>
<dbReference type="Proteomes" id="UP000193411">
    <property type="component" value="Unassembled WGS sequence"/>
</dbReference>
<dbReference type="InterPro" id="IPR017441">
    <property type="entry name" value="Protein_kinase_ATP_BS"/>
</dbReference>
<feature type="compositionally biased region" description="Polar residues" evidence="5">
    <location>
        <begin position="45"/>
        <end position="57"/>
    </location>
</feature>
<dbReference type="EMBL" id="MCFL01000007">
    <property type="protein sequence ID" value="ORZ38905.1"/>
    <property type="molecule type" value="Genomic_DNA"/>
</dbReference>
<gene>
    <name evidence="7" type="ORF">BCR44DRAFT_117936</name>
</gene>
<feature type="domain" description="Protein kinase" evidence="6">
    <location>
        <begin position="99"/>
        <end position="387"/>
    </location>
</feature>
<dbReference type="Pfam" id="PF00069">
    <property type="entry name" value="Pkinase"/>
    <property type="match status" value="1"/>
</dbReference>
<evidence type="ECO:0000256" key="5">
    <source>
        <dbReference type="SAM" id="MobiDB-lite"/>
    </source>
</evidence>
<comment type="similarity">
    <text evidence="4">Belongs to the protein kinase superfamily.</text>
</comment>
<dbReference type="SUPFAM" id="SSF56112">
    <property type="entry name" value="Protein kinase-like (PK-like)"/>
    <property type="match status" value="1"/>
</dbReference>
<evidence type="ECO:0000256" key="4">
    <source>
        <dbReference type="RuleBase" id="RU000304"/>
    </source>
</evidence>
<keyword evidence="8" id="KW-1185">Reference proteome</keyword>
<dbReference type="SMART" id="SM00220">
    <property type="entry name" value="S_TKc"/>
    <property type="match status" value="1"/>
</dbReference>
<keyword evidence="7" id="KW-0418">Kinase</keyword>
<dbReference type="PROSITE" id="PS00107">
    <property type="entry name" value="PROTEIN_KINASE_ATP"/>
    <property type="match status" value="1"/>
</dbReference>
<evidence type="ECO:0000313" key="7">
    <source>
        <dbReference type="EMBL" id="ORZ38905.1"/>
    </source>
</evidence>
<keyword evidence="4" id="KW-0723">Serine/threonine-protein kinase</keyword>
<dbReference type="InterPro" id="IPR000719">
    <property type="entry name" value="Prot_kinase_dom"/>
</dbReference>
<dbReference type="GO" id="GO:0005524">
    <property type="term" value="F:ATP binding"/>
    <property type="evidence" value="ECO:0007669"/>
    <property type="project" value="UniProtKB-UniRule"/>
</dbReference>
<name>A0A1Y2HWB1_9FUNG</name>
<evidence type="ECO:0000313" key="8">
    <source>
        <dbReference type="Proteomes" id="UP000193411"/>
    </source>
</evidence>
<keyword evidence="2 3" id="KW-0067">ATP-binding</keyword>
<organism evidence="7 8">
    <name type="scientific">Catenaria anguillulae PL171</name>
    <dbReference type="NCBI Taxonomy" id="765915"/>
    <lineage>
        <taxon>Eukaryota</taxon>
        <taxon>Fungi</taxon>
        <taxon>Fungi incertae sedis</taxon>
        <taxon>Blastocladiomycota</taxon>
        <taxon>Blastocladiomycetes</taxon>
        <taxon>Blastocladiales</taxon>
        <taxon>Catenariaceae</taxon>
        <taxon>Catenaria</taxon>
    </lineage>
</organism>
<dbReference type="AlphaFoldDB" id="A0A1Y2HWB1"/>
<dbReference type="PROSITE" id="PS50011">
    <property type="entry name" value="PROTEIN_KINASE_DOM"/>
    <property type="match status" value="1"/>
</dbReference>
<dbReference type="FunFam" id="3.30.200.20:FF:000042">
    <property type="entry name" value="Aurora kinase A"/>
    <property type="match status" value="1"/>
</dbReference>
<dbReference type="InterPro" id="IPR008271">
    <property type="entry name" value="Ser/Thr_kinase_AS"/>
</dbReference>
<evidence type="ECO:0000256" key="1">
    <source>
        <dbReference type="ARBA" id="ARBA00022741"/>
    </source>
</evidence>
<dbReference type="GO" id="GO:0004674">
    <property type="term" value="F:protein serine/threonine kinase activity"/>
    <property type="evidence" value="ECO:0007669"/>
    <property type="project" value="UniProtKB-KW"/>
</dbReference>
<dbReference type="InterPro" id="IPR011009">
    <property type="entry name" value="Kinase-like_dom_sf"/>
</dbReference>
<dbReference type="Gene3D" id="1.10.510.10">
    <property type="entry name" value="Transferase(Phosphotransferase) domain 1"/>
    <property type="match status" value="1"/>
</dbReference>
<dbReference type="STRING" id="765915.A0A1Y2HWB1"/>
<dbReference type="Gene3D" id="3.30.200.20">
    <property type="entry name" value="Phosphorylase Kinase, domain 1"/>
    <property type="match status" value="1"/>
</dbReference>
<keyword evidence="1 3" id="KW-0547">Nucleotide-binding</keyword>
<dbReference type="OrthoDB" id="1738954at2759"/>
<sequence>MPHSDPTLGSRPVAADNNASIALHPAIRVVDAQPAAHEQRVGTGPSCSVSGRHSQAGESRHIHFASPIEDAPVESFETVPLPVDPDYPVLLTVPGLERYQLVKKIGEGAFSQVYHAIDLMSREHVAIKVIEKSHLNSIQRASVQKEASIHARLHHPNVIALRQHFETERNYVFVLELATGGELFHRIVELTYFSEDLARHVIVQVAKGIHYLHHQVGVVHRDIKPENLLFTPIPFSKPRKTVPTGRAQGEEKLDEGPFVPGVGGGGIGQVKIADFGLSKVVWTDGTKTPCGTAGYTAPETIQGQSYTQSVDLWALGCVLYTCLCGFPPFHDEDQIVLTQKVARGEWTFLQPWWNNISPSAKHLVSRLLEIRPERRYTIDQFFSHPWCVYTVPWLHDK</sequence>
<proteinExistence type="inferred from homology"/>
<evidence type="ECO:0000256" key="2">
    <source>
        <dbReference type="ARBA" id="ARBA00022840"/>
    </source>
</evidence>
<feature type="region of interest" description="Disordered" evidence="5">
    <location>
        <begin position="36"/>
        <end position="59"/>
    </location>
</feature>
<protein>
    <submittedName>
        <fullName evidence="7">Kinase-like domain-containing protein</fullName>
    </submittedName>
</protein>
<evidence type="ECO:0000256" key="3">
    <source>
        <dbReference type="PROSITE-ProRule" id="PRU10141"/>
    </source>
</evidence>